<comment type="caution">
    <text evidence="1">The sequence shown here is derived from an EMBL/GenBank/DDBJ whole genome shotgun (WGS) entry which is preliminary data.</text>
</comment>
<accession>A0ABQ0B119</accession>
<evidence type="ECO:0008006" key="3">
    <source>
        <dbReference type="Google" id="ProtNLM"/>
    </source>
</evidence>
<reference evidence="1 2" key="1">
    <citation type="submission" date="2024-04" db="EMBL/GenBank/DDBJ databases">
        <title>Defined microbial consortia suppress multidrug-resistant proinflammatory Enterobacteriaceae via ecological control.</title>
        <authorList>
            <person name="Furuichi M."/>
            <person name="Kawaguchi T."/>
            <person name="Pust M."/>
            <person name="Yasuma K."/>
            <person name="Plichta D."/>
            <person name="Hasegawa N."/>
            <person name="Ohya T."/>
            <person name="Bhattarai S."/>
            <person name="Sasajima S."/>
            <person name="Aoto Y."/>
            <person name="Tuganbaev T."/>
            <person name="Yaginuma M."/>
            <person name="Ueda M."/>
            <person name="Okahashi N."/>
            <person name="Amafuji K."/>
            <person name="Kiridooshi Y."/>
            <person name="Sugita K."/>
            <person name="Strazar M."/>
            <person name="Skelly A."/>
            <person name="Suda W."/>
            <person name="Hattori M."/>
            <person name="Nakamoto N."/>
            <person name="Caballero S."/>
            <person name="Norman J."/>
            <person name="Olle B."/>
            <person name="Tanoue T."/>
            <person name="Arita M."/>
            <person name="Bucci V."/>
            <person name="Atarashi K."/>
            <person name="Xavier R."/>
            <person name="Honda K."/>
        </authorList>
    </citation>
    <scope>NUCLEOTIDE SEQUENCE [LARGE SCALE GENOMIC DNA]</scope>
    <source>
        <strain evidence="2">f13</strain>
    </source>
</reference>
<protein>
    <recommendedName>
        <fullName evidence="3">Head fiber protein</fullName>
    </recommendedName>
</protein>
<dbReference type="EMBL" id="BAABXL010000001">
    <property type="protein sequence ID" value="GAA6269983.1"/>
    <property type="molecule type" value="Genomic_DNA"/>
</dbReference>
<proteinExistence type="predicted"/>
<sequence>MGPRGYTGATGAAGKAATITIGTVATGAPGTDAAVTNTGTNTDAIFNFTIPAGDSGVVTPAAPVEDAVCTTILTQFNLLLAHLRAAGLLEE</sequence>
<dbReference type="Proteomes" id="UP001600894">
    <property type="component" value="Unassembled WGS sequence"/>
</dbReference>
<keyword evidence="2" id="KW-1185">Reference proteome</keyword>
<evidence type="ECO:0000313" key="1">
    <source>
        <dbReference type="EMBL" id="GAA6269983.1"/>
    </source>
</evidence>
<gene>
    <name evidence="1" type="ORF">F130042H8_30430</name>
</gene>
<name>A0ABQ0B119_9FIRM</name>
<organism evidence="1 2">
    <name type="scientific">Enterocloster alcoholdehydrogenati</name>
    <dbReference type="NCBI Taxonomy" id="2547410"/>
    <lineage>
        <taxon>Bacteria</taxon>
        <taxon>Bacillati</taxon>
        <taxon>Bacillota</taxon>
        <taxon>Clostridia</taxon>
        <taxon>Lachnospirales</taxon>
        <taxon>Lachnospiraceae</taxon>
        <taxon>Enterocloster</taxon>
    </lineage>
</organism>
<evidence type="ECO:0000313" key="2">
    <source>
        <dbReference type="Proteomes" id="UP001600894"/>
    </source>
</evidence>